<accession>A0ABT8TDM4</accession>
<dbReference type="EMBL" id="JAULRT010000052">
    <property type="protein sequence ID" value="MDO3382143.1"/>
    <property type="molecule type" value="Genomic_DNA"/>
</dbReference>
<dbReference type="InterPro" id="IPR027417">
    <property type="entry name" value="P-loop_NTPase"/>
</dbReference>
<gene>
    <name evidence="1" type="ORF">QWI16_08140</name>
</gene>
<evidence type="ECO:0000313" key="2">
    <source>
        <dbReference type="Proteomes" id="UP001168380"/>
    </source>
</evidence>
<evidence type="ECO:0000313" key="1">
    <source>
        <dbReference type="EMBL" id="MDO3382143.1"/>
    </source>
</evidence>
<proteinExistence type="predicted"/>
<comment type="caution">
    <text evidence="1">The sequence shown here is derived from an EMBL/GenBank/DDBJ whole genome shotgun (WGS) entry which is preliminary data.</text>
</comment>
<protein>
    <recommendedName>
        <fullName evidence="3">Sulfotransferase family protein</fullName>
    </recommendedName>
</protein>
<evidence type="ECO:0008006" key="3">
    <source>
        <dbReference type="Google" id="ProtNLM"/>
    </source>
</evidence>
<keyword evidence="2" id="KW-1185">Reference proteome</keyword>
<dbReference type="Gene3D" id="3.40.50.300">
    <property type="entry name" value="P-loop containing nucleotide triphosphate hydrolases"/>
    <property type="match status" value="1"/>
</dbReference>
<name>A0ABT8TDM4_9GAMM</name>
<dbReference type="RefSeq" id="WP_302712303.1">
    <property type="nucleotide sequence ID" value="NZ_JAULRT010000052.1"/>
</dbReference>
<organism evidence="1 2">
    <name type="scientific">Gilvimarinus algae</name>
    <dbReference type="NCBI Taxonomy" id="3058037"/>
    <lineage>
        <taxon>Bacteria</taxon>
        <taxon>Pseudomonadati</taxon>
        <taxon>Pseudomonadota</taxon>
        <taxon>Gammaproteobacteria</taxon>
        <taxon>Cellvibrionales</taxon>
        <taxon>Cellvibrionaceae</taxon>
        <taxon>Gilvimarinus</taxon>
    </lineage>
</organism>
<sequence>MRSVILHYHLFKNAGSSIDAILQDSFGERWTNIDSPVGHTISAQQMSKTIHARPELLAISSHDLAPPLPLEEQVRVFPIVFLRHPIVRAKSAYLFEWGKQQGLRQPERPFAEYVSERLSDANGGVITNFQACRLANQSRSGPDPTPPGNEQEYLLRACRFIESLAFFGLVEAFEQSLTRMHFYLIAAFPQLKVTHRRENVSQAIGGDIDARIGAIAAELGPVLYRQLTERNRLDLELYEHATTVFRHPLAH</sequence>
<reference evidence="1" key="1">
    <citation type="submission" date="2023-07" db="EMBL/GenBank/DDBJ databases">
        <title>Gilvimarinus algae sp. nov., isolated from the surface of Kelp.</title>
        <authorList>
            <person name="Sun Y.Y."/>
            <person name="Gong Y."/>
            <person name="Du Z.J."/>
        </authorList>
    </citation>
    <scope>NUCLEOTIDE SEQUENCE</scope>
    <source>
        <strain evidence="1">SDUM040014</strain>
    </source>
</reference>
<dbReference type="Proteomes" id="UP001168380">
    <property type="component" value="Unassembled WGS sequence"/>
</dbReference>